<evidence type="ECO:0000313" key="3">
    <source>
        <dbReference type="EMBL" id="CAF1627259.1"/>
    </source>
</evidence>
<dbReference type="PANTHER" id="PTHR10357:SF179">
    <property type="entry name" value="NEUTRAL AND BASIC AMINO ACID TRANSPORT PROTEIN RBAT"/>
    <property type="match status" value="1"/>
</dbReference>
<dbReference type="EMBL" id="CAJNOH010005805">
    <property type="protein sequence ID" value="CAF1410478.1"/>
    <property type="molecule type" value="Genomic_DNA"/>
</dbReference>
<reference evidence="2" key="1">
    <citation type="submission" date="2021-02" db="EMBL/GenBank/DDBJ databases">
        <authorList>
            <person name="Nowell W R."/>
        </authorList>
    </citation>
    <scope>NUCLEOTIDE SEQUENCE</scope>
</reference>
<dbReference type="Proteomes" id="UP000663854">
    <property type="component" value="Unassembled WGS sequence"/>
</dbReference>
<accession>A0A815LMI4</accession>
<dbReference type="Pfam" id="PF00128">
    <property type="entry name" value="Alpha-amylase"/>
    <property type="match status" value="1"/>
</dbReference>
<proteinExistence type="predicted"/>
<dbReference type="Proteomes" id="UP000663870">
    <property type="component" value="Unassembled WGS sequence"/>
</dbReference>
<comment type="caution">
    <text evidence="2">The sequence shown here is derived from an EMBL/GenBank/DDBJ whole genome shotgun (WGS) entry which is preliminary data.</text>
</comment>
<gene>
    <name evidence="3" type="ORF">JXQ802_LOCUS51333</name>
    <name evidence="2" type="ORF">PYM288_LOCUS35100</name>
</gene>
<sequence length="58" mass="6814">MTTEKTKKSHKDWWHHSVVYQIYPRSFFDSNGDGIGDINGITMKLDYIKKLGVDIVWL</sequence>
<dbReference type="EMBL" id="CAJNOL010007331">
    <property type="protein sequence ID" value="CAF1627259.1"/>
    <property type="molecule type" value="Genomic_DNA"/>
</dbReference>
<dbReference type="GO" id="GO:0004556">
    <property type="term" value="F:alpha-amylase activity"/>
    <property type="evidence" value="ECO:0007669"/>
    <property type="project" value="TreeGrafter"/>
</dbReference>
<feature type="domain" description="Glycosyl hydrolase family 13 catalytic" evidence="1">
    <location>
        <begin position="21"/>
        <end position="58"/>
    </location>
</feature>
<dbReference type="PANTHER" id="PTHR10357">
    <property type="entry name" value="ALPHA-AMYLASE FAMILY MEMBER"/>
    <property type="match status" value="1"/>
</dbReference>
<dbReference type="InterPro" id="IPR006047">
    <property type="entry name" value="GH13_cat_dom"/>
</dbReference>
<keyword evidence="5" id="KW-1185">Reference proteome</keyword>
<feature type="non-terminal residue" evidence="2">
    <location>
        <position position="58"/>
    </location>
</feature>
<dbReference type="AlphaFoldDB" id="A0A815LMI4"/>
<name>A0A815LMI4_9BILA</name>
<protein>
    <recommendedName>
        <fullName evidence="1">Glycosyl hydrolase family 13 catalytic domain-containing protein</fullName>
    </recommendedName>
</protein>
<dbReference type="Gene3D" id="3.20.20.80">
    <property type="entry name" value="Glycosidases"/>
    <property type="match status" value="1"/>
</dbReference>
<evidence type="ECO:0000313" key="5">
    <source>
        <dbReference type="Proteomes" id="UP000663870"/>
    </source>
</evidence>
<dbReference type="GO" id="GO:0009313">
    <property type="term" value="P:oligosaccharide catabolic process"/>
    <property type="evidence" value="ECO:0007669"/>
    <property type="project" value="TreeGrafter"/>
</dbReference>
<evidence type="ECO:0000313" key="2">
    <source>
        <dbReference type="EMBL" id="CAF1410478.1"/>
    </source>
</evidence>
<evidence type="ECO:0000259" key="1">
    <source>
        <dbReference type="Pfam" id="PF00128"/>
    </source>
</evidence>
<organism evidence="2 4">
    <name type="scientific">Rotaria sordida</name>
    <dbReference type="NCBI Taxonomy" id="392033"/>
    <lineage>
        <taxon>Eukaryota</taxon>
        <taxon>Metazoa</taxon>
        <taxon>Spiralia</taxon>
        <taxon>Gnathifera</taxon>
        <taxon>Rotifera</taxon>
        <taxon>Eurotatoria</taxon>
        <taxon>Bdelloidea</taxon>
        <taxon>Philodinida</taxon>
        <taxon>Philodinidae</taxon>
        <taxon>Rotaria</taxon>
    </lineage>
</organism>
<dbReference type="SUPFAM" id="SSF51445">
    <property type="entry name" value="(Trans)glycosidases"/>
    <property type="match status" value="1"/>
</dbReference>
<dbReference type="InterPro" id="IPR017853">
    <property type="entry name" value="GH"/>
</dbReference>
<evidence type="ECO:0000313" key="4">
    <source>
        <dbReference type="Proteomes" id="UP000663854"/>
    </source>
</evidence>